<dbReference type="InterPro" id="IPR001173">
    <property type="entry name" value="Glyco_trans_2-like"/>
</dbReference>
<dbReference type="SUPFAM" id="SSF53448">
    <property type="entry name" value="Nucleotide-diphospho-sugar transferases"/>
    <property type="match status" value="1"/>
</dbReference>
<dbReference type="InterPro" id="IPR050256">
    <property type="entry name" value="Glycosyltransferase_2"/>
</dbReference>
<dbReference type="HOGENOM" id="CLU_033536_6_1_9"/>
<dbReference type="CAZy" id="GT2">
    <property type="family name" value="Glycosyltransferase Family 2"/>
</dbReference>
<dbReference type="PANTHER" id="PTHR48090">
    <property type="entry name" value="UNDECAPRENYL-PHOSPHATE 4-DEOXY-4-FORMAMIDO-L-ARABINOSE TRANSFERASE-RELATED"/>
    <property type="match status" value="1"/>
</dbReference>
<dbReference type="Pfam" id="PF00535">
    <property type="entry name" value="Glycos_transf_2"/>
    <property type="match status" value="1"/>
</dbReference>
<dbReference type="KEGG" id="cow:Calow_1552"/>
<dbReference type="eggNOG" id="COG1215">
    <property type="taxonomic scope" value="Bacteria"/>
</dbReference>
<dbReference type="CDD" id="cd04179">
    <property type="entry name" value="DPM_DPG-synthase_like"/>
    <property type="match status" value="1"/>
</dbReference>
<dbReference type="STRING" id="632518.Calow_1552"/>
<protein>
    <submittedName>
        <fullName evidence="2">Glycosyl transferase family 2</fullName>
    </submittedName>
</protein>
<reference key="1">
    <citation type="submission" date="2010-09" db="EMBL/GenBank/DDBJ databases">
        <title>Complete sequence of Caldicellulosiruptor owensensis OL.</title>
        <authorList>
            <consortium name="US DOE Joint Genome Institute"/>
            <person name="Lucas S."/>
            <person name="Copeland A."/>
            <person name="Lapidus A."/>
            <person name="Cheng J.-F."/>
            <person name="Bruce D."/>
            <person name="Goodwin L."/>
            <person name="Pitluck S."/>
            <person name="Davenport K."/>
            <person name="Detter J.C."/>
            <person name="Han C."/>
            <person name="Tapia R."/>
            <person name="Land M."/>
            <person name="Hauser L."/>
            <person name="Chang Y.-J."/>
            <person name="Jeffries C."/>
            <person name="Kyrpides N."/>
            <person name="Ivanova N."/>
            <person name="Mikhailova N."/>
            <person name="Blumer-Schuette S.E."/>
            <person name="Kelly R.M."/>
            <person name="Woyke T."/>
        </authorList>
    </citation>
    <scope>NUCLEOTIDE SEQUENCE</scope>
    <source>
        <strain>OL</strain>
    </source>
</reference>
<organism evidence="2 3">
    <name type="scientific">Caldicellulosiruptor owensensis (strain ATCC 700167 / DSM 13100 / OL)</name>
    <dbReference type="NCBI Taxonomy" id="632518"/>
    <lineage>
        <taxon>Bacteria</taxon>
        <taxon>Bacillati</taxon>
        <taxon>Bacillota</taxon>
        <taxon>Bacillota incertae sedis</taxon>
        <taxon>Caldicellulosiruptorales</taxon>
        <taxon>Caldicellulosiruptoraceae</taxon>
        <taxon>Caldicellulosiruptor</taxon>
    </lineage>
</organism>
<evidence type="ECO:0000259" key="1">
    <source>
        <dbReference type="Pfam" id="PF00535"/>
    </source>
</evidence>
<dbReference type="EMBL" id="CP002216">
    <property type="protein sequence ID" value="ADQ05098.1"/>
    <property type="molecule type" value="Genomic_DNA"/>
</dbReference>
<dbReference type="RefSeq" id="WP_013412438.1">
    <property type="nucleotide sequence ID" value="NC_014657.1"/>
</dbReference>
<gene>
    <name evidence="2" type="ordered locus">Calow_1552</name>
</gene>
<dbReference type="GO" id="GO:0016740">
    <property type="term" value="F:transferase activity"/>
    <property type="evidence" value="ECO:0007669"/>
    <property type="project" value="UniProtKB-KW"/>
</dbReference>
<feature type="domain" description="Glycosyltransferase 2-like" evidence="1">
    <location>
        <begin position="8"/>
        <end position="130"/>
    </location>
</feature>
<dbReference type="Gene3D" id="3.90.550.10">
    <property type="entry name" value="Spore Coat Polysaccharide Biosynthesis Protein SpsA, Chain A"/>
    <property type="match status" value="1"/>
</dbReference>
<keyword evidence="3" id="KW-1185">Reference proteome</keyword>
<name>E4Q3L8_CALOW</name>
<keyword evidence="2" id="KW-0808">Transferase</keyword>
<accession>E4Q3L8</accession>
<dbReference type="InterPro" id="IPR029044">
    <property type="entry name" value="Nucleotide-diphossugar_trans"/>
</dbReference>
<evidence type="ECO:0000313" key="2">
    <source>
        <dbReference type="EMBL" id="ADQ05098.1"/>
    </source>
</evidence>
<dbReference type="Proteomes" id="UP000006889">
    <property type="component" value="Chromosome"/>
</dbReference>
<dbReference type="AlphaFoldDB" id="E4Q3L8"/>
<dbReference type="PANTHER" id="PTHR48090:SF7">
    <property type="entry name" value="RFBJ PROTEIN"/>
    <property type="match status" value="1"/>
</dbReference>
<sequence length="222" mass="25142">MCKKVVCLIPAYNEEKRIGDVLSVVKKCVLVDEIFVIDDGSEDKTAEVSAKNGVSVLRLEKNRGKSYAIFYGVENTEGDIILMLDADLVNLKVEDVENLIRPLIEDRADMTIGIFSDGRFSTDLAQKISPFLSGQRGIKRWVFEKILESREDIKDLGYAIEIILTEYAKKLNLRVLTVPLPKVSHVMKEEKLGFIKGAQHRMKMYSDIIKGYVNLKKSRDGQ</sequence>
<reference evidence="2 3" key="2">
    <citation type="journal article" date="2011" name="J. Bacteriol.">
        <title>Complete genome sequences for the anaerobic, extremely thermophilic plant biomass-degrading bacteria Caldicellulosiruptor hydrothermalis, Caldicellulosiruptor kristjanssonii, Caldicellulosiruptor kronotskyensis, Caldicellulosiruptor owensenis, and Caldicellulosiruptor lactoaceticus.</title>
        <authorList>
            <person name="Blumer-Schuette S.E."/>
            <person name="Ozdemir I."/>
            <person name="Mistry D."/>
            <person name="Lucas S."/>
            <person name="Lapidus A."/>
            <person name="Cheng J.F."/>
            <person name="Goodwin L.A."/>
            <person name="Pitluck S."/>
            <person name="Land M.L."/>
            <person name="Hauser L.J."/>
            <person name="Woyke T."/>
            <person name="Mikhailova N."/>
            <person name="Pati A."/>
            <person name="Kyrpides N.C."/>
            <person name="Ivanova N."/>
            <person name="Detter J.C."/>
            <person name="Walston-Davenport K."/>
            <person name="Han S."/>
            <person name="Adams M.W."/>
            <person name="Kelly R.M."/>
        </authorList>
    </citation>
    <scope>NUCLEOTIDE SEQUENCE [LARGE SCALE GENOMIC DNA]</scope>
    <source>
        <strain evidence="3">ATCC 700167 / DSM 13100 / OL</strain>
    </source>
</reference>
<proteinExistence type="predicted"/>
<evidence type="ECO:0000313" key="3">
    <source>
        <dbReference type="Proteomes" id="UP000006889"/>
    </source>
</evidence>
<dbReference type="OrthoDB" id="9815144at2"/>